<evidence type="ECO:0000256" key="3">
    <source>
        <dbReference type="ARBA" id="ARBA00022555"/>
    </source>
</evidence>
<comment type="catalytic activity">
    <reaction evidence="11">
        <text>a 5,6-dihydrouridine in tRNA + NAD(+) = a uridine in tRNA + NADH + H(+)</text>
        <dbReference type="Rhea" id="RHEA:54452"/>
        <dbReference type="Rhea" id="RHEA-COMP:13339"/>
        <dbReference type="Rhea" id="RHEA-COMP:13887"/>
        <dbReference type="ChEBI" id="CHEBI:15378"/>
        <dbReference type="ChEBI" id="CHEBI:57540"/>
        <dbReference type="ChEBI" id="CHEBI:57945"/>
        <dbReference type="ChEBI" id="CHEBI:65315"/>
        <dbReference type="ChEBI" id="CHEBI:74443"/>
    </reaction>
</comment>
<dbReference type="PIRSF" id="PIRSF006621">
    <property type="entry name" value="Dus"/>
    <property type="match status" value="1"/>
</dbReference>
<comment type="cofactor">
    <cofactor evidence="1 12 14">
        <name>FMN</name>
        <dbReference type="ChEBI" id="CHEBI:58210"/>
    </cofactor>
</comment>
<keyword evidence="6 12" id="KW-0819">tRNA processing</keyword>
<evidence type="ECO:0000256" key="5">
    <source>
        <dbReference type="ARBA" id="ARBA00022643"/>
    </source>
</evidence>
<reference evidence="16 17" key="1">
    <citation type="submission" date="2018-06" db="EMBL/GenBank/DDBJ databases">
        <title>Genome sequencing of Oceanotoga sp. sy52.</title>
        <authorList>
            <person name="Mori K."/>
        </authorList>
    </citation>
    <scope>NUCLEOTIDE SEQUENCE [LARGE SCALE GENOMIC DNA]</scope>
    <source>
        <strain evidence="17">sy52</strain>
    </source>
</reference>
<dbReference type="InterPro" id="IPR001269">
    <property type="entry name" value="DUS_fam"/>
</dbReference>
<dbReference type="PANTHER" id="PTHR45846:SF1">
    <property type="entry name" value="TRNA-DIHYDROURIDINE(47) SYNTHASE [NAD(P)(+)]-LIKE"/>
    <property type="match status" value="1"/>
</dbReference>
<dbReference type="Proteomes" id="UP000516361">
    <property type="component" value="Chromosome"/>
</dbReference>
<dbReference type="RefSeq" id="WP_190614234.1">
    <property type="nucleotide sequence ID" value="NZ_AP018712.1"/>
</dbReference>
<keyword evidence="17" id="KW-1185">Reference proteome</keyword>
<dbReference type="FunCoup" id="A0A7G1G4X2">
    <property type="interactions" value="436"/>
</dbReference>
<dbReference type="InterPro" id="IPR024036">
    <property type="entry name" value="tRNA-dHydroUridine_Synthase_C"/>
</dbReference>
<accession>A0A7G1G4X2</accession>
<keyword evidence="3" id="KW-0820">tRNA-binding</keyword>
<feature type="binding site" evidence="14">
    <location>
        <position position="65"/>
    </location>
    <ligand>
        <name>FMN</name>
        <dbReference type="ChEBI" id="CHEBI:58210"/>
    </ligand>
</feature>
<keyword evidence="7" id="KW-0521">NADP</keyword>
<feature type="binding site" evidence="14">
    <location>
        <position position="161"/>
    </location>
    <ligand>
        <name>FMN</name>
        <dbReference type="ChEBI" id="CHEBI:58210"/>
    </ligand>
</feature>
<evidence type="ECO:0000313" key="16">
    <source>
        <dbReference type="EMBL" id="BBE31600.1"/>
    </source>
</evidence>
<feature type="binding site" evidence="14">
    <location>
        <begin position="12"/>
        <end position="14"/>
    </location>
    <ligand>
        <name>FMN</name>
        <dbReference type="ChEBI" id="CHEBI:58210"/>
    </ligand>
</feature>
<evidence type="ECO:0000259" key="15">
    <source>
        <dbReference type="Pfam" id="PF01207"/>
    </source>
</evidence>
<organism evidence="16 17">
    <name type="scientific">Tepiditoga spiralis</name>
    <dbReference type="NCBI Taxonomy" id="2108365"/>
    <lineage>
        <taxon>Bacteria</taxon>
        <taxon>Thermotogati</taxon>
        <taxon>Thermotogota</taxon>
        <taxon>Thermotogae</taxon>
        <taxon>Petrotogales</taxon>
        <taxon>Petrotogaceae</taxon>
        <taxon>Tepiditoga</taxon>
    </lineage>
</organism>
<dbReference type="AlphaFoldDB" id="A0A7G1G4X2"/>
<dbReference type="SUPFAM" id="SSF51395">
    <property type="entry name" value="FMN-linked oxidoreductases"/>
    <property type="match status" value="1"/>
</dbReference>
<dbReference type="GO" id="GO:0000049">
    <property type="term" value="F:tRNA binding"/>
    <property type="evidence" value="ECO:0007669"/>
    <property type="project" value="UniProtKB-KW"/>
</dbReference>
<dbReference type="Gene3D" id="1.10.1200.80">
    <property type="entry name" value="Putative flavin oxidoreducatase, domain 2"/>
    <property type="match status" value="1"/>
</dbReference>
<dbReference type="InterPro" id="IPR035587">
    <property type="entry name" value="DUS-like_FMN-bd"/>
</dbReference>
<evidence type="ECO:0000256" key="12">
    <source>
        <dbReference type="PIRNR" id="PIRNR006621"/>
    </source>
</evidence>
<dbReference type="EMBL" id="AP018712">
    <property type="protein sequence ID" value="BBE31600.1"/>
    <property type="molecule type" value="Genomic_DNA"/>
</dbReference>
<comment type="catalytic activity">
    <reaction evidence="10">
        <text>a 5,6-dihydrouridine in tRNA + NADP(+) = a uridine in tRNA + NADPH + H(+)</text>
        <dbReference type="Rhea" id="RHEA:23624"/>
        <dbReference type="Rhea" id="RHEA-COMP:13339"/>
        <dbReference type="Rhea" id="RHEA-COMP:13887"/>
        <dbReference type="ChEBI" id="CHEBI:15378"/>
        <dbReference type="ChEBI" id="CHEBI:57783"/>
        <dbReference type="ChEBI" id="CHEBI:58349"/>
        <dbReference type="ChEBI" id="CHEBI:65315"/>
        <dbReference type="ChEBI" id="CHEBI:74443"/>
    </reaction>
</comment>
<evidence type="ECO:0000256" key="11">
    <source>
        <dbReference type="ARBA" id="ARBA00048802"/>
    </source>
</evidence>
<keyword evidence="8" id="KW-0694">RNA-binding</keyword>
<dbReference type="CDD" id="cd02801">
    <property type="entry name" value="DUS_like_FMN"/>
    <property type="match status" value="1"/>
</dbReference>
<dbReference type="KEGG" id="ocy:OSSY52_17410"/>
<evidence type="ECO:0000256" key="4">
    <source>
        <dbReference type="ARBA" id="ARBA00022630"/>
    </source>
</evidence>
<comment type="function">
    <text evidence="2 12">Catalyzes the synthesis of 5,6-dihydrouridine (D), a modified base found in the D-loop of most tRNAs, via the reduction of the C5-C6 double bond in target uridines.</text>
</comment>
<feature type="domain" description="DUS-like FMN-binding" evidence="15">
    <location>
        <begin position="9"/>
        <end position="291"/>
    </location>
</feature>
<dbReference type="InterPro" id="IPR018517">
    <property type="entry name" value="tRNA_hU_synthase_CS"/>
</dbReference>
<dbReference type="PROSITE" id="PS01136">
    <property type="entry name" value="UPF0034"/>
    <property type="match status" value="1"/>
</dbReference>
<evidence type="ECO:0000313" key="17">
    <source>
        <dbReference type="Proteomes" id="UP000516361"/>
    </source>
</evidence>
<keyword evidence="9 12" id="KW-0560">Oxidoreductase</keyword>
<dbReference type="InterPro" id="IPR013785">
    <property type="entry name" value="Aldolase_TIM"/>
</dbReference>
<feature type="binding site" evidence="14">
    <location>
        <begin position="216"/>
        <end position="217"/>
    </location>
    <ligand>
        <name>FMN</name>
        <dbReference type="ChEBI" id="CHEBI:58210"/>
    </ligand>
</feature>
<dbReference type="PANTHER" id="PTHR45846">
    <property type="entry name" value="TRNA-DIHYDROURIDINE(47) SYNTHASE [NAD(P)(+)]-LIKE"/>
    <property type="match status" value="1"/>
</dbReference>
<evidence type="ECO:0000256" key="7">
    <source>
        <dbReference type="ARBA" id="ARBA00022857"/>
    </source>
</evidence>
<feature type="active site" description="Proton donor" evidence="13">
    <location>
        <position position="94"/>
    </location>
</feature>
<sequence>MLFLDKKIILAPMADYSDFPFREICRKHGANFTYTEMISADAIYKNIKKSFEYLPMKKEKNIGIQLFGSSVISITEAAKIIEDRGDWIDINAGCPVKKVVKKGAGSALLTNHKNLFEIVYGLKKVVKKPVGVKIRIGYDKINVFETAKIIEDAGADYLIIHGRLQSQLYSGTSNRELIREVKERVNIPVGASGDVFSFEDVTNYMKVYNADFVLAARGTIGNPWFFENKIPSIEERIETIIKHLELSIKYYKNEIFAIKKFKKILIAYLKGLPNSRQLKEKIVLINDFNKIKEILLKANF</sequence>
<comment type="similarity">
    <text evidence="12">Belongs to the dus family.</text>
</comment>
<evidence type="ECO:0000256" key="10">
    <source>
        <dbReference type="ARBA" id="ARBA00048205"/>
    </source>
</evidence>
<protein>
    <recommendedName>
        <fullName evidence="12">tRNA-dihydrouridine synthase</fullName>
        <ecNumber evidence="12">1.3.1.-</ecNumber>
    </recommendedName>
</protein>
<dbReference type="GO" id="GO:0050660">
    <property type="term" value="F:flavin adenine dinucleotide binding"/>
    <property type="evidence" value="ECO:0007669"/>
    <property type="project" value="InterPro"/>
</dbReference>
<proteinExistence type="inferred from homology"/>
<name>A0A7G1G4X2_9BACT</name>
<evidence type="ECO:0000256" key="8">
    <source>
        <dbReference type="ARBA" id="ARBA00022884"/>
    </source>
</evidence>
<evidence type="ECO:0000256" key="1">
    <source>
        <dbReference type="ARBA" id="ARBA00001917"/>
    </source>
</evidence>
<dbReference type="EC" id="1.3.1.-" evidence="12"/>
<evidence type="ECO:0000256" key="6">
    <source>
        <dbReference type="ARBA" id="ARBA00022694"/>
    </source>
</evidence>
<feature type="binding site" evidence="14">
    <location>
        <position position="133"/>
    </location>
    <ligand>
        <name>FMN</name>
        <dbReference type="ChEBI" id="CHEBI:58210"/>
    </ligand>
</feature>
<dbReference type="Pfam" id="PF01207">
    <property type="entry name" value="Dus"/>
    <property type="match status" value="1"/>
</dbReference>
<dbReference type="Gene3D" id="3.20.20.70">
    <property type="entry name" value="Aldolase class I"/>
    <property type="match status" value="1"/>
</dbReference>
<evidence type="ECO:0000256" key="13">
    <source>
        <dbReference type="PIRSR" id="PIRSR006621-1"/>
    </source>
</evidence>
<dbReference type="InParanoid" id="A0A7G1G4X2"/>
<dbReference type="GO" id="GO:0017150">
    <property type="term" value="F:tRNA dihydrouridine synthase activity"/>
    <property type="evidence" value="ECO:0007669"/>
    <property type="project" value="InterPro"/>
</dbReference>
<evidence type="ECO:0000256" key="14">
    <source>
        <dbReference type="PIRSR" id="PIRSR006621-2"/>
    </source>
</evidence>
<keyword evidence="5 12" id="KW-0288">FMN</keyword>
<evidence type="ECO:0000256" key="9">
    <source>
        <dbReference type="ARBA" id="ARBA00023002"/>
    </source>
</evidence>
<evidence type="ECO:0000256" key="2">
    <source>
        <dbReference type="ARBA" id="ARBA00002790"/>
    </source>
</evidence>
<keyword evidence="14" id="KW-0547">Nucleotide-binding</keyword>
<keyword evidence="4 12" id="KW-0285">Flavoprotein</keyword>
<gene>
    <name evidence="16" type="ORF">OSSY52_17410</name>
</gene>